<dbReference type="OrthoDB" id="495783at2"/>
<dbReference type="RefSeq" id="WP_087506537.1">
    <property type="nucleotide sequence ID" value="NZ_BMDX01000003.1"/>
</dbReference>
<evidence type="ECO:0000313" key="2">
    <source>
        <dbReference type="EMBL" id="GGA68462.1"/>
    </source>
</evidence>
<dbReference type="Proteomes" id="UP000619743">
    <property type="component" value="Unassembled WGS sequence"/>
</dbReference>
<proteinExistence type="predicted"/>
<comment type="caution">
    <text evidence="2">The sequence shown here is derived from an EMBL/GenBank/DDBJ whole genome shotgun (WGS) entry which is preliminary data.</text>
</comment>
<dbReference type="Pfam" id="PF04463">
    <property type="entry name" value="2-thiour_desulf"/>
    <property type="match status" value="1"/>
</dbReference>
<organism evidence="2 3">
    <name type="scientific">Neiella marina</name>
    <dbReference type="NCBI Taxonomy" id="508461"/>
    <lineage>
        <taxon>Bacteria</taxon>
        <taxon>Pseudomonadati</taxon>
        <taxon>Pseudomonadota</taxon>
        <taxon>Gammaproteobacteria</taxon>
        <taxon>Alteromonadales</taxon>
        <taxon>Echinimonadaceae</taxon>
        <taxon>Neiella</taxon>
    </lineage>
</organism>
<dbReference type="PANTHER" id="PTHR30087:SF0">
    <property type="entry name" value="INNER MEMBRANE PROTEIN"/>
    <property type="match status" value="1"/>
</dbReference>
<reference evidence="3" key="1">
    <citation type="journal article" date="2019" name="Int. J. Syst. Evol. Microbiol.">
        <title>The Global Catalogue of Microorganisms (GCM) 10K type strain sequencing project: providing services to taxonomists for standard genome sequencing and annotation.</title>
        <authorList>
            <consortium name="The Broad Institute Genomics Platform"/>
            <consortium name="The Broad Institute Genome Sequencing Center for Infectious Disease"/>
            <person name="Wu L."/>
            <person name="Ma J."/>
        </authorList>
    </citation>
    <scope>NUCLEOTIDE SEQUENCE [LARGE SCALE GENOMIC DNA]</scope>
    <source>
        <strain evidence="3">CGMCC 1.10130</strain>
    </source>
</reference>
<dbReference type="EMBL" id="BMDX01000003">
    <property type="protein sequence ID" value="GGA68462.1"/>
    <property type="molecule type" value="Genomic_DNA"/>
</dbReference>
<sequence length="324" mass="36647">MKLVQTQFKPDSIQIGVSACVVGQGVRFDGGHKRLGFADRDLREFVSYVPVCPEVAIGMGVPRPTIRQVEVDGAIEIVGSTDSTLNVTDAMSSFSQQQSQTLDGLSGFIVCAKSPSCGMERIKVYHPDGHTLRHDSVGVFTKALMERYPLLPVEENGRLCDPVLRENFVTRVYALQDWQRMIHSGLTADKLVKFHSRYKFMVMASHQTSYRTLGQLISDLSSNDLQDVADEYIYGLMWALKQRANRKGHTNTLMHLQGYFKKFIGTEERQALADVIDKYRQGLLPLMAPMTLIQHLLVKFPNEYLSNQVYIRPHPDKLALRQQL</sequence>
<gene>
    <name evidence="2" type="ORF">GCM10011369_07640</name>
</gene>
<dbReference type="PANTHER" id="PTHR30087">
    <property type="entry name" value="INNER MEMBRANE PROTEIN"/>
    <property type="match status" value="1"/>
</dbReference>
<dbReference type="AlphaFoldDB" id="A0A8J2U357"/>
<feature type="domain" description="DUF1722" evidence="1">
    <location>
        <begin position="199"/>
        <end position="315"/>
    </location>
</feature>
<dbReference type="Pfam" id="PF08349">
    <property type="entry name" value="DUF1722"/>
    <property type="match status" value="1"/>
</dbReference>
<dbReference type="InterPro" id="IPR013560">
    <property type="entry name" value="DUF1722"/>
</dbReference>
<dbReference type="PIRSF" id="PIRSF037004">
    <property type="entry name" value="UCP037004"/>
    <property type="match status" value="1"/>
</dbReference>
<evidence type="ECO:0000313" key="3">
    <source>
        <dbReference type="Proteomes" id="UP000619743"/>
    </source>
</evidence>
<evidence type="ECO:0000259" key="1">
    <source>
        <dbReference type="Pfam" id="PF08349"/>
    </source>
</evidence>
<dbReference type="InterPro" id="IPR017087">
    <property type="entry name" value="UCP037004"/>
</dbReference>
<protein>
    <recommendedName>
        <fullName evidence="1">DUF1722 domain-containing protein</fullName>
    </recommendedName>
</protein>
<accession>A0A8J2U357</accession>
<dbReference type="InterPro" id="IPR007553">
    <property type="entry name" value="2-thiour_desulf"/>
</dbReference>
<name>A0A8J2U357_9GAMM</name>
<keyword evidence="3" id="KW-1185">Reference proteome</keyword>